<evidence type="ECO:0000313" key="7">
    <source>
        <dbReference type="EMBL" id="KAD3515249.1"/>
    </source>
</evidence>
<feature type="domain" description="Fibronectin type-III" evidence="6">
    <location>
        <begin position="411"/>
        <end position="514"/>
    </location>
</feature>
<comment type="caution">
    <text evidence="7">The sequence shown here is derived from an EMBL/GenBank/DDBJ whole genome shotgun (WGS) entry which is preliminary data.</text>
</comment>
<evidence type="ECO:0000256" key="5">
    <source>
        <dbReference type="SAM" id="SignalP"/>
    </source>
</evidence>
<dbReference type="GO" id="GO:0016798">
    <property type="term" value="F:hydrolase activity, acting on glycosyl bonds"/>
    <property type="evidence" value="ECO:0007669"/>
    <property type="project" value="UniProtKB-KW"/>
</dbReference>
<dbReference type="InterPro" id="IPR006558">
    <property type="entry name" value="LamG-like"/>
</dbReference>
<feature type="chain" id="PRO_5038579823" description="Fibronectin type-III domain-containing protein" evidence="5">
    <location>
        <begin position="21"/>
        <end position="747"/>
    </location>
</feature>
<dbReference type="EMBL" id="VTFX01000005">
    <property type="protein sequence ID" value="KAD3515249.1"/>
    <property type="molecule type" value="Genomic_DNA"/>
</dbReference>
<keyword evidence="3" id="KW-0378">Hydrolase</keyword>
<reference evidence="7 8" key="1">
    <citation type="submission" date="2019-08" db="EMBL/GenBank/DDBJ databases">
        <title>Arthrobacter sp. nov., isolated from plateau pika and Tibetan wild ass.</title>
        <authorList>
            <person name="Ge Y."/>
        </authorList>
    </citation>
    <scope>NUCLEOTIDE SEQUENCE [LARGE SCALE GENOMIC DNA]</scope>
    <source>
        <strain evidence="7 8">785</strain>
    </source>
</reference>
<gene>
    <name evidence="7" type="ORF">GD627_13290</name>
</gene>
<dbReference type="SUPFAM" id="SSF49265">
    <property type="entry name" value="Fibronectin type III"/>
    <property type="match status" value="1"/>
</dbReference>
<organism evidence="7 8">
    <name type="scientific">Arthrobacter yangruifuii</name>
    <dbReference type="NCBI Taxonomy" id="2606616"/>
    <lineage>
        <taxon>Bacteria</taxon>
        <taxon>Bacillati</taxon>
        <taxon>Actinomycetota</taxon>
        <taxon>Actinomycetes</taxon>
        <taxon>Micrococcales</taxon>
        <taxon>Micrococcaceae</taxon>
        <taxon>Arthrobacter</taxon>
    </lineage>
</organism>
<dbReference type="AlphaFoldDB" id="A0A5N6MG70"/>
<evidence type="ECO:0000256" key="2">
    <source>
        <dbReference type="ARBA" id="ARBA00023157"/>
    </source>
</evidence>
<dbReference type="InterPro" id="IPR011044">
    <property type="entry name" value="Quino_amine_DH_bsu"/>
</dbReference>
<keyword evidence="1 5" id="KW-0732">Signal</keyword>
<dbReference type="SMART" id="SM00560">
    <property type="entry name" value="LamGL"/>
    <property type="match status" value="1"/>
</dbReference>
<dbReference type="GO" id="GO:0000272">
    <property type="term" value="P:polysaccharide catabolic process"/>
    <property type="evidence" value="ECO:0007669"/>
    <property type="project" value="UniProtKB-KW"/>
</dbReference>
<name>A0A5N6MG70_9MICC</name>
<evidence type="ECO:0000256" key="3">
    <source>
        <dbReference type="ARBA" id="ARBA00023295"/>
    </source>
</evidence>
<evidence type="ECO:0000256" key="1">
    <source>
        <dbReference type="ARBA" id="ARBA00022729"/>
    </source>
</evidence>
<keyword evidence="2" id="KW-1015">Disulfide bond</keyword>
<keyword evidence="3" id="KW-0326">Glycosidase</keyword>
<dbReference type="SUPFAM" id="SSF50969">
    <property type="entry name" value="YVTN repeat-like/Quinoprotein amine dehydrogenase"/>
    <property type="match status" value="1"/>
</dbReference>
<dbReference type="Gene3D" id="2.60.40.10">
    <property type="entry name" value="Immunoglobulins"/>
    <property type="match status" value="1"/>
</dbReference>
<keyword evidence="8" id="KW-1185">Reference proteome</keyword>
<dbReference type="Proteomes" id="UP000326852">
    <property type="component" value="Unassembled WGS sequence"/>
</dbReference>
<dbReference type="Gene3D" id="2.60.120.200">
    <property type="match status" value="1"/>
</dbReference>
<dbReference type="Pfam" id="PF13385">
    <property type="entry name" value="Laminin_G_3"/>
    <property type="match status" value="1"/>
</dbReference>
<accession>A0A5N6MG70</accession>
<keyword evidence="4" id="KW-0624">Polysaccharide degradation</keyword>
<keyword evidence="4" id="KW-0119">Carbohydrate metabolism</keyword>
<evidence type="ECO:0000259" key="6">
    <source>
        <dbReference type="PROSITE" id="PS50853"/>
    </source>
</evidence>
<evidence type="ECO:0000256" key="4">
    <source>
        <dbReference type="ARBA" id="ARBA00023326"/>
    </source>
</evidence>
<dbReference type="InterPro" id="IPR013320">
    <property type="entry name" value="ConA-like_dom_sf"/>
</dbReference>
<dbReference type="RefSeq" id="WP_152272889.1">
    <property type="nucleotide sequence ID" value="NZ_VTFX01000005.1"/>
</dbReference>
<protein>
    <recommendedName>
        <fullName evidence="6">Fibronectin type-III domain-containing protein</fullName>
    </recommendedName>
</protein>
<dbReference type="InterPro" id="IPR003961">
    <property type="entry name" value="FN3_dom"/>
</dbReference>
<feature type="signal peptide" evidence="5">
    <location>
        <begin position="1"/>
        <end position="20"/>
    </location>
</feature>
<evidence type="ECO:0000313" key="8">
    <source>
        <dbReference type="Proteomes" id="UP000326852"/>
    </source>
</evidence>
<dbReference type="InterPro" id="IPR036116">
    <property type="entry name" value="FN3_sf"/>
</dbReference>
<dbReference type="InterPro" id="IPR013783">
    <property type="entry name" value="Ig-like_fold"/>
</dbReference>
<dbReference type="SUPFAM" id="SSF49899">
    <property type="entry name" value="Concanavalin A-like lectins/glucanases"/>
    <property type="match status" value="1"/>
</dbReference>
<proteinExistence type="predicted"/>
<dbReference type="PROSITE" id="PS50853">
    <property type="entry name" value="FN3"/>
    <property type="match status" value="1"/>
</dbReference>
<sequence>MRQKLTALLTALLLTLVSLAGFAPPAAALSPGVAFSATNLPTWQTNGIVWGLAEANGVVYVGGTFTAIRPPGTAAGGAGTRSAVNFAAFDAYTGNPTSCNLSVTGTRATVRALDVSPDGRTLYIGGSFSAVNGVSASSFAAINLPGCTVKTSFQPGGVSATVRAIDATGNAVYFGGDFTSVRNTARQRLAAVTPTGALLPWAPAADLPIRALHVPPAKNVVIAGGDFTTMNGADSKALAVVDSSAGRNLRTYPNFFIPRTSVVKGIDSDSTSFYVANEGTGGGVFDGRMRLDLGTYNQVWRDTCLGATQAVSVIGKTLYAAHHAHNCASMGGFTDGSRIHLSAQNVDTPSPMLQWNPLTNDGQGEGLGPRALAHTTAGSNNMLWVGGEFTTVNAGAQQSLTRFGPGPGAAGPGAPQFVAAESLATGRNTIRWQTTSDPDDSALTYSIYRNGSGTPLGTVNASSLWWNLPQASFTDTTAAPGVRYSYQVRATDPNGHTGPLSAQVSVTTAATPPAYAAAVRADGANTFWRLGESFAAAGDSSPGNRMGLPYGRPSLGNTAGALSGDSNRAATFDGVDDFVYAPQQAAPPTAYSAEAWFRTNTTTGGKILGFGNGLPRRNGTNPGLSSNYGRHVYMTNAGNLIFGEWSGGARTIKSPAAYNDNAWHHVVATQGPGGMVLYVDGVRVASSTVSAVQTAIGGWRIGGDQLGSSWPEAPTSRYFRGSIDEFATYPRVLSPAQVATHNQLGRR</sequence>